<proteinExistence type="predicted"/>
<keyword evidence="1" id="KW-0472">Membrane</keyword>
<evidence type="ECO:0000256" key="1">
    <source>
        <dbReference type="SAM" id="Phobius"/>
    </source>
</evidence>
<comment type="caution">
    <text evidence="2">The sequence shown here is derived from an EMBL/GenBank/DDBJ whole genome shotgun (WGS) entry which is preliminary data.</text>
</comment>
<feature type="transmembrane region" description="Helical" evidence="1">
    <location>
        <begin position="53"/>
        <end position="70"/>
    </location>
</feature>
<gene>
    <name evidence="2" type="ORF">BSTOLATCC_MIC43423</name>
</gene>
<evidence type="ECO:0000313" key="3">
    <source>
        <dbReference type="Proteomes" id="UP001162131"/>
    </source>
</evidence>
<accession>A0AAU9JNU1</accession>
<organism evidence="2 3">
    <name type="scientific">Blepharisma stoltei</name>
    <dbReference type="NCBI Taxonomy" id="1481888"/>
    <lineage>
        <taxon>Eukaryota</taxon>
        <taxon>Sar</taxon>
        <taxon>Alveolata</taxon>
        <taxon>Ciliophora</taxon>
        <taxon>Postciliodesmatophora</taxon>
        <taxon>Heterotrichea</taxon>
        <taxon>Heterotrichida</taxon>
        <taxon>Blepharismidae</taxon>
        <taxon>Blepharisma</taxon>
    </lineage>
</organism>
<name>A0AAU9JNU1_9CILI</name>
<protein>
    <submittedName>
        <fullName evidence="2">Uncharacterized protein</fullName>
    </submittedName>
</protein>
<reference evidence="2" key="1">
    <citation type="submission" date="2021-09" db="EMBL/GenBank/DDBJ databases">
        <authorList>
            <consortium name="AG Swart"/>
            <person name="Singh M."/>
            <person name="Singh A."/>
            <person name="Seah K."/>
            <person name="Emmerich C."/>
        </authorList>
    </citation>
    <scope>NUCLEOTIDE SEQUENCE</scope>
    <source>
        <strain evidence="2">ATCC30299</strain>
    </source>
</reference>
<keyword evidence="1" id="KW-1133">Transmembrane helix</keyword>
<feature type="transmembrane region" description="Helical" evidence="1">
    <location>
        <begin position="13"/>
        <end position="32"/>
    </location>
</feature>
<sequence>MKFLIYSKNSPKFYYLIFYNRIAKIYYVYLLFTKIPLLLKIFIKLNFIKSGFSALKIFLEVSILTSWLIIS</sequence>
<keyword evidence="3" id="KW-1185">Reference proteome</keyword>
<dbReference type="Proteomes" id="UP001162131">
    <property type="component" value="Unassembled WGS sequence"/>
</dbReference>
<dbReference type="EMBL" id="CAJZBQ010000043">
    <property type="protein sequence ID" value="CAG9327384.1"/>
    <property type="molecule type" value="Genomic_DNA"/>
</dbReference>
<dbReference type="AlphaFoldDB" id="A0AAU9JNU1"/>
<evidence type="ECO:0000313" key="2">
    <source>
        <dbReference type="EMBL" id="CAG9327384.1"/>
    </source>
</evidence>
<keyword evidence="1" id="KW-0812">Transmembrane</keyword>